<evidence type="ECO:0000313" key="2">
    <source>
        <dbReference type="RefSeq" id="XP_042637365.1"/>
    </source>
</evidence>
<reference evidence="2" key="1">
    <citation type="submission" date="2025-08" db="UniProtKB">
        <authorList>
            <consortium name="RefSeq"/>
        </authorList>
    </citation>
    <scope>IDENTIFICATION</scope>
</reference>
<organism evidence="1 2">
    <name type="scientific">Orycteropus afer afer</name>
    <dbReference type="NCBI Taxonomy" id="1230840"/>
    <lineage>
        <taxon>Eukaryota</taxon>
        <taxon>Metazoa</taxon>
        <taxon>Chordata</taxon>
        <taxon>Craniata</taxon>
        <taxon>Vertebrata</taxon>
        <taxon>Euteleostomi</taxon>
        <taxon>Mammalia</taxon>
        <taxon>Eutheria</taxon>
        <taxon>Afrotheria</taxon>
        <taxon>Tubulidentata</taxon>
        <taxon>Orycteropodidae</taxon>
        <taxon>Orycteropus</taxon>
    </lineage>
</organism>
<dbReference type="Proteomes" id="UP000694850">
    <property type="component" value="Unplaced"/>
</dbReference>
<dbReference type="RefSeq" id="XP_042637365.1">
    <property type="nucleotide sequence ID" value="XM_042781431.1"/>
</dbReference>
<protein>
    <submittedName>
        <fullName evidence="2">Uncharacterized LOC102725191 homolog</fullName>
    </submittedName>
</protein>
<sequence>MDPESQKGRRCSWIFAKSLQYPTQQGLNSKWKKKGMQSPQSNMKVNIWEIKPPDFSYKLYVSLRPPEKKLRNIKKERKETRSNFPETILHLPSIRNDPKKSIAPKFITIFPRLDSHKAKIMFAESGKYPSGVYLNPKPHDFRQYRTNLPNFVTTYERDPFGLKFKSGHLSTVYACQSVKDYQQKSTERFITYKPRECTWDSKLILPKDPWPVKSASYTRHRRWRDPYSAFMDRVEEKFTNTHRNR</sequence>
<gene>
    <name evidence="2" type="primary">LOC122150312</name>
</gene>
<accession>A0AC54Z788</accession>
<evidence type="ECO:0000313" key="1">
    <source>
        <dbReference type="Proteomes" id="UP000694850"/>
    </source>
</evidence>
<keyword evidence="1" id="KW-1185">Reference proteome</keyword>
<proteinExistence type="predicted"/>
<name>A0AC54Z788_ORYAF</name>